<dbReference type="GeneID" id="105903025"/>
<dbReference type="InterPro" id="IPR040467">
    <property type="entry name" value="CCDC66_dom"/>
</dbReference>
<keyword evidence="3" id="KW-1185">Reference proteome</keyword>
<reference evidence="4" key="1">
    <citation type="submission" date="2025-08" db="UniProtKB">
        <authorList>
            <consortium name="RefSeq"/>
        </authorList>
    </citation>
    <scope>IDENTIFICATION</scope>
</reference>
<gene>
    <name evidence="4" type="primary">ccdc66</name>
</gene>
<feature type="region of interest" description="Disordered" evidence="1">
    <location>
        <begin position="240"/>
        <end position="267"/>
    </location>
</feature>
<sequence>MNLGDGLLFEFENGKPKLIFTSHGFESKTSNRISKNPPRNRPPKVPKEPPHERPQKTQAKGPGTWKTTSDTTTASLDTLAVLNGPGKTKAKRVERVLSAKRSVSHKTKTAHEIIRAPKKNPQESLVCLTQDQLEQIISSITKTPCPGEQDEAHSKTQRVTEDPREDGVAISRETHEALISDGNIRKNGSGQQKQKDNRALFNGGGAGLFSGLGEREREREALEARRAQWRRALDEQCVEKQQEQASAEATLPGGPWQMAAKSSSRDAQLREKLRVPSGMGDPLSRGSAFSSQRDLPSAIRSAFVLGEAAPSDEAFRADNKEQQRLWLQELDQQRQDDQRRRKQEKLHHNQAEDHDRWAMHFDSHKSLLPQPPVLPCNKGEADLCSSRSRHHSPSGTMSSGWEAISVSGRDSQSRASADTTTGSNPPKASHLRTMTALLDPAQIDDRERTRLKQLEHQRAINTQVEERRRQREKEQLELKRQEQEEEKRVAKEREHLQQQYLRDTQRGKDKEELLSRRAEEMLLSVQRAQEEAQKDKQLQRIRDLARKGHDVSKLLGSLERRSTDSVRALGLESRSPTGSLSLALRVEELSPASPRRETGVQTDMDGGISDAIPHCDYPVPMLGVAVEHYPTLPSQPRRSRQETQLQQQSSGKENMWNAAAAVEPPEEARESHLYEQFRRTNHRAVPAVSGKRPDWNMRQPNRPFVPASERYPAGLRLHRQESRLRRQMELLTLVERNACSRTPAPCPQEPAPGTSLHMKDETSDQPKFYSTGAHADSRVCSPPIPSLELNQQQQQQPKERSEGSSDGLPSDYVPYVRTDEVYHLDPLAMPQTQEPQKKPQTGVGGSRQSAPAAGRDPLLHPELLKNRDRQQAILKGLSELRQGLLQKQRELETGLNPLLPGQGPNMAAPF</sequence>
<protein>
    <submittedName>
        <fullName evidence="4">Coiled-coil domain-containing protein 66 isoform X1</fullName>
    </submittedName>
</protein>
<evidence type="ECO:0000313" key="4">
    <source>
        <dbReference type="RefSeq" id="XP_031424379.1"/>
    </source>
</evidence>
<feature type="region of interest" description="Disordered" evidence="1">
    <location>
        <begin position="379"/>
        <end position="431"/>
    </location>
</feature>
<feature type="domain" description="CCDC66" evidence="2">
    <location>
        <begin position="410"/>
        <end position="553"/>
    </location>
</feature>
<proteinExistence type="predicted"/>
<dbReference type="CTD" id="285331"/>
<dbReference type="OrthoDB" id="10042846at2759"/>
<feature type="region of interest" description="Disordered" evidence="1">
    <location>
        <begin position="19"/>
        <end position="72"/>
    </location>
</feature>
<feature type="compositionally biased region" description="Polar residues" evidence="1">
    <location>
        <begin position="632"/>
        <end position="652"/>
    </location>
</feature>
<dbReference type="KEGG" id="char:105903025"/>
<dbReference type="GO" id="GO:0060271">
    <property type="term" value="P:cilium assembly"/>
    <property type="evidence" value="ECO:0007669"/>
    <property type="project" value="TreeGrafter"/>
</dbReference>
<dbReference type="GO" id="GO:0005874">
    <property type="term" value="C:microtubule"/>
    <property type="evidence" value="ECO:0007669"/>
    <property type="project" value="TreeGrafter"/>
</dbReference>
<dbReference type="GO" id="GO:0005929">
    <property type="term" value="C:cilium"/>
    <property type="evidence" value="ECO:0007669"/>
    <property type="project" value="TreeGrafter"/>
</dbReference>
<feature type="compositionally biased region" description="Low complexity" evidence="1">
    <location>
        <begin position="830"/>
        <end position="841"/>
    </location>
</feature>
<feature type="compositionally biased region" description="Basic and acidic residues" evidence="1">
    <location>
        <begin position="150"/>
        <end position="167"/>
    </location>
</feature>
<dbReference type="Pfam" id="PF15236">
    <property type="entry name" value="CCDC66"/>
    <property type="match status" value="1"/>
</dbReference>
<organism evidence="3 4">
    <name type="scientific">Clupea harengus</name>
    <name type="common">Atlantic herring</name>
    <dbReference type="NCBI Taxonomy" id="7950"/>
    <lineage>
        <taxon>Eukaryota</taxon>
        <taxon>Metazoa</taxon>
        <taxon>Chordata</taxon>
        <taxon>Craniata</taxon>
        <taxon>Vertebrata</taxon>
        <taxon>Euteleostomi</taxon>
        <taxon>Actinopterygii</taxon>
        <taxon>Neopterygii</taxon>
        <taxon>Teleostei</taxon>
        <taxon>Clupei</taxon>
        <taxon>Clupeiformes</taxon>
        <taxon>Clupeoidei</taxon>
        <taxon>Clupeidae</taxon>
        <taxon>Clupea</taxon>
    </lineage>
</organism>
<dbReference type="InterPro" id="IPR039183">
    <property type="entry name" value="CCD66"/>
</dbReference>
<feature type="compositionally biased region" description="Polar residues" evidence="1">
    <location>
        <begin position="408"/>
        <end position="426"/>
    </location>
</feature>
<feature type="region of interest" description="Disordered" evidence="1">
    <location>
        <begin position="686"/>
        <end position="708"/>
    </location>
</feature>
<feature type="compositionally biased region" description="Basic and acidic residues" evidence="1">
    <location>
        <begin position="476"/>
        <end position="496"/>
    </location>
</feature>
<dbReference type="RefSeq" id="XP_031424379.1">
    <property type="nucleotide sequence ID" value="XM_031568519.2"/>
</dbReference>
<feature type="region of interest" description="Disordered" evidence="1">
    <location>
        <begin position="476"/>
        <end position="510"/>
    </location>
</feature>
<feature type="region of interest" description="Disordered" evidence="1">
    <location>
        <begin position="332"/>
        <end position="356"/>
    </location>
</feature>
<evidence type="ECO:0000256" key="1">
    <source>
        <dbReference type="SAM" id="MobiDB-lite"/>
    </source>
</evidence>
<evidence type="ECO:0000259" key="2">
    <source>
        <dbReference type="Pfam" id="PF15236"/>
    </source>
</evidence>
<feature type="region of interest" description="Disordered" evidence="1">
    <location>
        <begin position="631"/>
        <end position="654"/>
    </location>
</feature>
<dbReference type="PANTHER" id="PTHR22736:SF2">
    <property type="entry name" value="COILED-COIL DOMAIN-CONTAINING PROTEIN 66"/>
    <property type="match status" value="1"/>
</dbReference>
<feature type="region of interest" description="Disordered" evidence="1">
    <location>
        <begin position="142"/>
        <end position="167"/>
    </location>
</feature>
<feature type="region of interest" description="Disordered" evidence="1">
    <location>
        <begin position="830"/>
        <end position="862"/>
    </location>
</feature>
<dbReference type="GO" id="GO:0008017">
    <property type="term" value="F:microtubule binding"/>
    <property type="evidence" value="ECO:0007669"/>
    <property type="project" value="TreeGrafter"/>
</dbReference>
<evidence type="ECO:0000313" key="3">
    <source>
        <dbReference type="Proteomes" id="UP000515152"/>
    </source>
</evidence>
<feature type="region of interest" description="Disordered" evidence="1">
    <location>
        <begin position="180"/>
        <end position="214"/>
    </location>
</feature>
<dbReference type="AlphaFoldDB" id="A0A6P8FFE9"/>
<feature type="compositionally biased region" description="Basic and acidic residues" evidence="1">
    <location>
        <begin position="45"/>
        <end position="55"/>
    </location>
</feature>
<feature type="region of interest" description="Disordered" evidence="1">
    <location>
        <begin position="740"/>
        <end position="813"/>
    </location>
</feature>
<dbReference type="PANTHER" id="PTHR22736">
    <property type="entry name" value="COILED-COIL DOMAIN-CONTAINING PROTEIN 66"/>
    <property type="match status" value="1"/>
</dbReference>
<dbReference type="Proteomes" id="UP000515152">
    <property type="component" value="Chromosome 5"/>
</dbReference>
<name>A0A6P8FFE9_CLUHA</name>
<feature type="compositionally biased region" description="Basic and acidic residues" evidence="1">
    <location>
        <begin position="346"/>
        <end position="356"/>
    </location>
</feature>
<accession>A0A6P8FFE9</accession>